<evidence type="ECO:0000313" key="1">
    <source>
        <dbReference type="EMBL" id="TNV83393.1"/>
    </source>
</evidence>
<dbReference type="AlphaFoldDB" id="A0A8J8NXJ2"/>
<name>A0A8J8NXJ2_HALGN</name>
<comment type="caution">
    <text evidence="1">The sequence shown here is derived from an EMBL/GenBank/DDBJ whole genome shotgun (WGS) entry which is preliminary data.</text>
</comment>
<reference evidence="1" key="1">
    <citation type="submission" date="2019-06" db="EMBL/GenBank/DDBJ databases">
        <authorList>
            <person name="Zheng W."/>
        </authorList>
    </citation>
    <scope>NUCLEOTIDE SEQUENCE</scope>
    <source>
        <strain evidence="1">QDHG01</strain>
    </source>
</reference>
<protein>
    <submittedName>
        <fullName evidence="1">Uncharacterized protein</fullName>
    </submittedName>
</protein>
<organism evidence="1 2">
    <name type="scientific">Halteria grandinella</name>
    <dbReference type="NCBI Taxonomy" id="5974"/>
    <lineage>
        <taxon>Eukaryota</taxon>
        <taxon>Sar</taxon>
        <taxon>Alveolata</taxon>
        <taxon>Ciliophora</taxon>
        <taxon>Intramacronucleata</taxon>
        <taxon>Spirotrichea</taxon>
        <taxon>Stichotrichia</taxon>
        <taxon>Sporadotrichida</taxon>
        <taxon>Halteriidae</taxon>
        <taxon>Halteria</taxon>
    </lineage>
</organism>
<dbReference type="EMBL" id="RRYP01003878">
    <property type="protein sequence ID" value="TNV83393.1"/>
    <property type="molecule type" value="Genomic_DNA"/>
</dbReference>
<proteinExistence type="predicted"/>
<gene>
    <name evidence="1" type="ORF">FGO68_gene153</name>
</gene>
<sequence>MTCFKSDGIGYAQSSGISMLLSVSNISILSKQGILIRHALRKGPIYCNDARTFKCVTCFTFLDPAHLSSNSQSLTLPNPIVILLKSFLLKMVRSRQSKMQDKSLRISGQQVKLGPFGLIHSRDSLIRESKVSQVCSVSELKFTNLFSTSKYATLSCCLYDAIQ</sequence>
<accession>A0A8J8NXJ2</accession>
<evidence type="ECO:0000313" key="2">
    <source>
        <dbReference type="Proteomes" id="UP000785679"/>
    </source>
</evidence>
<dbReference type="Proteomes" id="UP000785679">
    <property type="component" value="Unassembled WGS sequence"/>
</dbReference>
<keyword evidence="2" id="KW-1185">Reference proteome</keyword>